<reference evidence="11" key="1">
    <citation type="journal article" date="2006" name="Genetics">
        <title>DNA sequence variation and selection of tag single-nucleotide polymorphisms at candidate genes for drought-stress response in Pinus taeda L.</title>
        <authorList>
            <person name="Gonzalez-Martinez S.C."/>
            <person name="Ersoz E."/>
            <person name="Brown G.R."/>
            <person name="Wheeler N.C."/>
            <person name="Neale D.B."/>
        </authorList>
    </citation>
    <scope>NUCLEOTIDE SEQUENCE</scope>
    <source>
        <strain evidence="10">FBRC1</strain>
        <strain evidence="18">FBRC10</strain>
        <strain evidence="19">FBRC11</strain>
        <strain evidence="20">FBRC12</strain>
        <strain evidence="21">FBRC13</strain>
        <strain evidence="22">FBRC14</strain>
        <strain evidence="23">FBRC15</strain>
        <strain evidence="24">FBRC16</strain>
        <strain evidence="25">FBRC17</strain>
        <strain evidence="26">FBRC18</strain>
        <strain evidence="27">FBRC19</strain>
        <strain evidence="11">FBRC2</strain>
        <strain evidence="28">FBRC20</strain>
        <strain evidence="29">FBRC21</strain>
        <strain evidence="30">FBRC22</strain>
        <strain evidence="31">FBRC23</strain>
        <strain evidence="32">FBRC24</strain>
        <strain evidence="33">FBRC25</strain>
        <strain evidence="34">FBRC26</strain>
        <strain evidence="35">FBRC27</strain>
        <strain evidence="36">FBRC28</strain>
        <strain evidence="37">FBRC29</strain>
        <strain evidence="12">FBRC3</strain>
        <strain evidence="38">FBRC30</strain>
        <strain evidence="39">FBRC31</strain>
        <strain evidence="40">FBRC32</strain>
        <strain evidence="13">FBRC4</strain>
        <strain evidence="14">FBRC5</strain>
        <strain evidence="15">FBRC6</strain>
        <strain evidence="16">FBRC8</strain>
        <strain evidence="17">FBRC9</strain>
    </source>
</reference>
<evidence type="ECO:0000313" key="23">
    <source>
        <dbReference type="EMBL" id="AAW69971.1"/>
    </source>
</evidence>
<evidence type="ECO:0000313" key="17">
    <source>
        <dbReference type="EMBL" id="AAW69965.1"/>
    </source>
</evidence>
<dbReference type="GO" id="GO:0004722">
    <property type="term" value="F:protein serine/threonine phosphatase activity"/>
    <property type="evidence" value="ECO:0007669"/>
    <property type="project" value="UniProtKB-EC"/>
</dbReference>
<dbReference type="Pfam" id="PF00481">
    <property type="entry name" value="PP2C"/>
    <property type="match status" value="1"/>
</dbReference>
<accession>Q5FYN4</accession>
<protein>
    <recommendedName>
        <fullName evidence="3">protein-serine/threonine phosphatase</fullName>
        <ecNumber evidence="3">3.1.3.16</ecNumber>
    </recommendedName>
</protein>
<dbReference type="EMBL" id="AY874707">
    <property type="protein sequence ID" value="AAW69960.1"/>
    <property type="molecule type" value="Genomic_DNA"/>
</dbReference>
<dbReference type="EMBL" id="AY874708">
    <property type="protein sequence ID" value="AAW69961.1"/>
    <property type="molecule type" value="Genomic_DNA"/>
</dbReference>
<evidence type="ECO:0000313" key="20">
    <source>
        <dbReference type="EMBL" id="AAW69968.1"/>
    </source>
</evidence>
<evidence type="ECO:0000256" key="4">
    <source>
        <dbReference type="ARBA" id="ARBA00022723"/>
    </source>
</evidence>
<evidence type="ECO:0000313" key="24">
    <source>
        <dbReference type="EMBL" id="AAW69972.1"/>
    </source>
</evidence>
<dbReference type="SUPFAM" id="SSF81606">
    <property type="entry name" value="PP2C-like"/>
    <property type="match status" value="1"/>
</dbReference>
<dbReference type="PROSITE" id="PS51746">
    <property type="entry name" value="PPM_2"/>
    <property type="match status" value="1"/>
</dbReference>
<dbReference type="Gene3D" id="3.60.40.10">
    <property type="entry name" value="PPM-type phosphatase domain"/>
    <property type="match status" value="1"/>
</dbReference>
<evidence type="ECO:0000313" key="35">
    <source>
        <dbReference type="EMBL" id="AAW69983.1"/>
    </source>
</evidence>
<evidence type="ECO:0000256" key="3">
    <source>
        <dbReference type="ARBA" id="ARBA00013081"/>
    </source>
</evidence>
<evidence type="ECO:0000313" key="27">
    <source>
        <dbReference type="EMBL" id="AAW69975.1"/>
    </source>
</evidence>
<dbReference type="EMBL" id="AY874715">
    <property type="protein sequence ID" value="AAW69968.1"/>
    <property type="molecule type" value="Genomic_DNA"/>
</dbReference>
<name>Q5FYN4_PINTA</name>
<evidence type="ECO:0000313" key="18">
    <source>
        <dbReference type="EMBL" id="AAW69966.1"/>
    </source>
</evidence>
<evidence type="ECO:0000313" key="25">
    <source>
        <dbReference type="EMBL" id="AAW69973.1"/>
    </source>
</evidence>
<evidence type="ECO:0000313" key="36">
    <source>
        <dbReference type="EMBL" id="AAW69984.1"/>
    </source>
</evidence>
<evidence type="ECO:0000313" key="33">
    <source>
        <dbReference type="EMBL" id="AAW69981.1"/>
    </source>
</evidence>
<evidence type="ECO:0000313" key="28">
    <source>
        <dbReference type="EMBL" id="AAW69976.1"/>
    </source>
</evidence>
<feature type="non-terminal residue" evidence="11">
    <location>
        <position position="154"/>
    </location>
</feature>
<evidence type="ECO:0000313" key="15">
    <source>
        <dbReference type="EMBL" id="AAW69962.1"/>
    </source>
</evidence>
<dbReference type="InterPro" id="IPR000222">
    <property type="entry name" value="PP2C_BS"/>
</dbReference>
<dbReference type="EMBL" id="AY874731">
    <property type="protein sequence ID" value="AAW69984.1"/>
    <property type="molecule type" value="Genomic_DNA"/>
</dbReference>
<dbReference type="EMBL" id="AY874705">
    <property type="protein sequence ID" value="AAW69958.1"/>
    <property type="molecule type" value="Genomic_DNA"/>
</dbReference>
<keyword evidence="5" id="KW-0378">Hydrolase</keyword>
<dbReference type="EMBL" id="AY874712">
    <property type="protein sequence ID" value="AAW69965.1"/>
    <property type="molecule type" value="Genomic_DNA"/>
</dbReference>
<evidence type="ECO:0000256" key="7">
    <source>
        <dbReference type="ARBA" id="ARBA00022912"/>
    </source>
</evidence>
<dbReference type="EMBL" id="AY874714">
    <property type="protein sequence ID" value="AAW69967.1"/>
    <property type="molecule type" value="Genomic_DNA"/>
</dbReference>
<keyword evidence="6" id="KW-0460">Magnesium</keyword>
<comment type="cofactor">
    <cofactor evidence="1">
        <name>Mn(2+)</name>
        <dbReference type="ChEBI" id="CHEBI:29035"/>
    </cofactor>
</comment>
<evidence type="ECO:0000256" key="1">
    <source>
        <dbReference type="ARBA" id="ARBA00001936"/>
    </source>
</evidence>
<dbReference type="EMBL" id="AY874720">
    <property type="protein sequence ID" value="AAW69973.1"/>
    <property type="molecule type" value="Genomic_DNA"/>
</dbReference>
<dbReference type="EMBL" id="AY874709">
    <property type="protein sequence ID" value="AAW69962.1"/>
    <property type="molecule type" value="Genomic_DNA"/>
</dbReference>
<dbReference type="EMBL" id="AY874718">
    <property type="protein sequence ID" value="AAW69971.1"/>
    <property type="molecule type" value="Genomic_DNA"/>
</dbReference>
<evidence type="ECO:0000313" key="14">
    <source>
        <dbReference type="EMBL" id="AAW69961.1"/>
    </source>
</evidence>
<keyword evidence="4" id="KW-0479">Metal-binding</keyword>
<evidence type="ECO:0000256" key="2">
    <source>
        <dbReference type="ARBA" id="ARBA00001946"/>
    </source>
</evidence>
<organism evidence="11">
    <name type="scientific">Pinus taeda</name>
    <name type="common">Loblolly pine</name>
    <dbReference type="NCBI Taxonomy" id="3352"/>
    <lineage>
        <taxon>Eukaryota</taxon>
        <taxon>Viridiplantae</taxon>
        <taxon>Streptophyta</taxon>
        <taxon>Embryophyta</taxon>
        <taxon>Tracheophyta</taxon>
        <taxon>Spermatophyta</taxon>
        <taxon>Pinopsida</taxon>
        <taxon>Pinidae</taxon>
        <taxon>Conifers I</taxon>
        <taxon>Pinales</taxon>
        <taxon>Pinaceae</taxon>
        <taxon>Pinus</taxon>
        <taxon>Pinus subgen. Pinus</taxon>
    </lineage>
</organism>
<dbReference type="EMBL" id="AY874733">
    <property type="protein sequence ID" value="AAW69986.1"/>
    <property type="molecule type" value="Genomic_DNA"/>
</dbReference>
<evidence type="ECO:0000313" key="10">
    <source>
        <dbReference type="EMBL" id="AAW69957.1"/>
    </source>
</evidence>
<evidence type="ECO:0000313" key="30">
    <source>
        <dbReference type="EMBL" id="AAW69978.1"/>
    </source>
</evidence>
<sequence>AVTALPGFLSVASETVGDLESSSGKSALHLFGVYDGHGGSEVANFCKERLHGALIEELEAEMREGDRGEDECSWQRQWERAFVACFNKVDAEIGGVEPRNLRCENAAVEVGGRGNDESSARAAPEAAPADAVGSTAVVAVVGSSQIIVSNCGDS</sequence>
<dbReference type="EMBL" id="AY874727">
    <property type="protein sequence ID" value="AAW69980.1"/>
    <property type="molecule type" value="Genomic_DNA"/>
</dbReference>
<evidence type="ECO:0000313" key="37">
    <source>
        <dbReference type="EMBL" id="AAW69985.1"/>
    </source>
</evidence>
<dbReference type="EMBL" id="AY874719">
    <property type="protein sequence ID" value="AAW69972.1"/>
    <property type="molecule type" value="Genomic_DNA"/>
</dbReference>
<dbReference type="EMBL" id="AY874725">
    <property type="protein sequence ID" value="AAW69978.1"/>
    <property type="molecule type" value="Genomic_DNA"/>
</dbReference>
<dbReference type="EC" id="3.1.3.16" evidence="3"/>
<evidence type="ECO:0000313" key="39">
    <source>
        <dbReference type="EMBL" id="AAW69987.1"/>
    </source>
</evidence>
<evidence type="ECO:0000313" key="21">
    <source>
        <dbReference type="EMBL" id="AAW69969.1"/>
    </source>
</evidence>
<comment type="cofactor">
    <cofactor evidence="2">
        <name>Mg(2+)</name>
        <dbReference type="ChEBI" id="CHEBI:18420"/>
    </cofactor>
</comment>
<dbReference type="GO" id="GO:0046872">
    <property type="term" value="F:metal ion binding"/>
    <property type="evidence" value="ECO:0007669"/>
    <property type="project" value="UniProtKB-KW"/>
</dbReference>
<evidence type="ECO:0000313" key="11">
    <source>
        <dbReference type="EMBL" id="AAW69958.1"/>
    </source>
</evidence>
<evidence type="ECO:0000313" key="13">
    <source>
        <dbReference type="EMBL" id="AAW69960.1"/>
    </source>
</evidence>
<dbReference type="EMBL" id="AY874713">
    <property type="protein sequence ID" value="AAW69966.1"/>
    <property type="molecule type" value="Genomic_DNA"/>
</dbReference>
<dbReference type="InterPro" id="IPR036457">
    <property type="entry name" value="PPM-type-like_dom_sf"/>
</dbReference>
<evidence type="ECO:0000256" key="6">
    <source>
        <dbReference type="ARBA" id="ARBA00022842"/>
    </source>
</evidence>
<dbReference type="AlphaFoldDB" id="Q5FYN4"/>
<evidence type="ECO:0000313" key="12">
    <source>
        <dbReference type="EMBL" id="AAW69959.1"/>
    </source>
</evidence>
<evidence type="ECO:0000313" key="29">
    <source>
        <dbReference type="EMBL" id="AAW69977.1"/>
    </source>
</evidence>
<evidence type="ECO:0000313" key="16">
    <source>
        <dbReference type="EMBL" id="AAW69964.1"/>
    </source>
</evidence>
<dbReference type="PANTHER" id="PTHR47992">
    <property type="entry name" value="PROTEIN PHOSPHATASE"/>
    <property type="match status" value="1"/>
</dbReference>
<feature type="non-terminal residue" evidence="11">
    <location>
        <position position="1"/>
    </location>
</feature>
<gene>
    <name evidence="11" type="primary">pp2c</name>
</gene>
<dbReference type="PROSITE" id="PS01032">
    <property type="entry name" value="PPM_1"/>
    <property type="match status" value="1"/>
</dbReference>
<evidence type="ECO:0000313" key="40">
    <source>
        <dbReference type="EMBL" id="AAW69988.1"/>
    </source>
</evidence>
<evidence type="ECO:0000313" key="34">
    <source>
        <dbReference type="EMBL" id="AAW69982.1"/>
    </source>
</evidence>
<dbReference type="EMBL" id="AY874717">
    <property type="protein sequence ID" value="AAW69970.1"/>
    <property type="molecule type" value="Genomic_DNA"/>
</dbReference>
<dbReference type="InterPro" id="IPR015655">
    <property type="entry name" value="PP2C"/>
</dbReference>
<dbReference type="InterPro" id="IPR001932">
    <property type="entry name" value="PPM-type_phosphatase-like_dom"/>
</dbReference>
<dbReference type="EMBL" id="AY874728">
    <property type="protein sequence ID" value="AAW69981.1"/>
    <property type="molecule type" value="Genomic_DNA"/>
</dbReference>
<dbReference type="EMBL" id="AY874706">
    <property type="protein sequence ID" value="AAW69959.1"/>
    <property type="molecule type" value="Genomic_DNA"/>
</dbReference>
<evidence type="ECO:0000313" key="31">
    <source>
        <dbReference type="EMBL" id="AAW69979.1"/>
    </source>
</evidence>
<dbReference type="EMBL" id="AY874721">
    <property type="protein sequence ID" value="AAW69974.1"/>
    <property type="molecule type" value="Genomic_DNA"/>
</dbReference>
<dbReference type="EMBL" id="AY874716">
    <property type="protein sequence ID" value="AAW69969.1"/>
    <property type="molecule type" value="Genomic_DNA"/>
</dbReference>
<dbReference type="EMBL" id="AY874724">
    <property type="protein sequence ID" value="AAW69977.1"/>
    <property type="molecule type" value="Genomic_DNA"/>
</dbReference>
<keyword evidence="8" id="KW-0464">Manganese</keyword>
<evidence type="ECO:0000256" key="8">
    <source>
        <dbReference type="ARBA" id="ARBA00023211"/>
    </source>
</evidence>
<keyword evidence="7" id="KW-0904">Protein phosphatase</keyword>
<dbReference type="EMBL" id="AY874734">
    <property type="protein sequence ID" value="AAW69987.1"/>
    <property type="molecule type" value="Genomic_DNA"/>
</dbReference>
<proteinExistence type="predicted"/>
<dbReference type="EMBL" id="AY874732">
    <property type="protein sequence ID" value="AAW69985.1"/>
    <property type="molecule type" value="Genomic_DNA"/>
</dbReference>
<dbReference type="EMBL" id="AY874729">
    <property type="protein sequence ID" value="AAW69982.1"/>
    <property type="molecule type" value="Genomic_DNA"/>
</dbReference>
<dbReference type="EMBL" id="AY874711">
    <property type="protein sequence ID" value="AAW69964.1"/>
    <property type="molecule type" value="Genomic_DNA"/>
</dbReference>
<evidence type="ECO:0000313" key="26">
    <source>
        <dbReference type="EMBL" id="AAW69974.1"/>
    </source>
</evidence>
<dbReference type="EMBL" id="AY874704">
    <property type="protein sequence ID" value="AAW69957.1"/>
    <property type="molecule type" value="Genomic_DNA"/>
</dbReference>
<dbReference type="EMBL" id="AY874730">
    <property type="protein sequence ID" value="AAW69983.1"/>
    <property type="molecule type" value="Genomic_DNA"/>
</dbReference>
<evidence type="ECO:0000313" key="22">
    <source>
        <dbReference type="EMBL" id="AAW69970.1"/>
    </source>
</evidence>
<dbReference type="EMBL" id="AY874723">
    <property type="protein sequence ID" value="AAW69976.1"/>
    <property type="molecule type" value="Genomic_DNA"/>
</dbReference>
<evidence type="ECO:0000313" key="32">
    <source>
        <dbReference type="EMBL" id="AAW69980.1"/>
    </source>
</evidence>
<dbReference type="EMBL" id="AY874726">
    <property type="protein sequence ID" value="AAW69979.1"/>
    <property type="molecule type" value="Genomic_DNA"/>
</dbReference>
<feature type="domain" description="PPM-type phosphatase" evidence="9">
    <location>
        <begin position="1"/>
        <end position="154"/>
    </location>
</feature>
<evidence type="ECO:0000256" key="5">
    <source>
        <dbReference type="ARBA" id="ARBA00022801"/>
    </source>
</evidence>
<dbReference type="EMBL" id="AY874722">
    <property type="protein sequence ID" value="AAW69975.1"/>
    <property type="molecule type" value="Genomic_DNA"/>
</dbReference>
<evidence type="ECO:0000259" key="9">
    <source>
        <dbReference type="PROSITE" id="PS51746"/>
    </source>
</evidence>
<evidence type="ECO:0000313" key="38">
    <source>
        <dbReference type="EMBL" id="AAW69986.1"/>
    </source>
</evidence>
<dbReference type="EMBL" id="AY874735">
    <property type="protein sequence ID" value="AAW69988.1"/>
    <property type="molecule type" value="Genomic_DNA"/>
</dbReference>
<evidence type="ECO:0000313" key="19">
    <source>
        <dbReference type="EMBL" id="AAW69967.1"/>
    </source>
</evidence>